<dbReference type="NCBIfam" id="NF009829">
    <property type="entry name" value="PRK13303.1-4"/>
    <property type="match status" value="1"/>
</dbReference>
<comment type="pathway">
    <text evidence="6">Cofactor biosynthesis; NAD(+) biosynthesis; iminoaspartate from L-aspartate (dehydrogenase route): step 1/1.</text>
</comment>
<evidence type="ECO:0000256" key="6">
    <source>
        <dbReference type="HAMAP-Rule" id="MF_01265"/>
    </source>
</evidence>
<keyword evidence="3 6" id="KW-0521">NADP</keyword>
<keyword evidence="2 6" id="KW-0662">Pyridine nucleotide biosynthesis</keyword>
<protein>
    <recommendedName>
        <fullName evidence="6">L-aspartate dehydrogenase</fullName>
        <ecNumber evidence="6">1.4.1.21</ecNumber>
    </recommendedName>
</protein>
<name>A0ABS8D919_9NEIS</name>
<evidence type="ECO:0000313" key="9">
    <source>
        <dbReference type="EMBL" id="MCB6184675.1"/>
    </source>
</evidence>
<proteinExistence type="inferred from homology"/>
<dbReference type="SUPFAM" id="SSF51735">
    <property type="entry name" value="NAD(P)-binding Rossmann-fold domains"/>
    <property type="match status" value="1"/>
</dbReference>
<keyword evidence="4 6" id="KW-0560">Oxidoreductase</keyword>
<dbReference type="Pfam" id="PF01958">
    <property type="entry name" value="Asp_DH_C"/>
    <property type="match status" value="1"/>
</dbReference>
<dbReference type="EMBL" id="JAJBZT010000008">
    <property type="protein sequence ID" value="MCB6184675.1"/>
    <property type="molecule type" value="Genomic_DNA"/>
</dbReference>
<dbReference type="InterPro" id="IPR036291">
    <property type="entry name" value="NAD(P)-bd_dom_sf"/>
</dbReference>
<reference evidence="9" key="1">
    <citation type="submission" date="2021-10" db="EMBL/GenBank/DDBJ databases">
        <title>The complete genome sequence of Leeia sp. TBRC 13508.</title>
        <authorList>
            <person name="Charoenyingcharoen P."/>
            <person name="Yukphan P."/>
        </authorList>
    </citation>
    <scope>NUCLEOTIDE SEQUENCE</scope>
    <source>
        <strain evidence="9">TBRC 13508</strain>
    </source>
</reference>
<dbReference type="InterPro" id="IPR002811">
    <property type="entry name" value="Asp_DH"/>
</dbReference>
<feature type="domain" description="Aspartate/homoserine dehydrogenase NAD-binding" evidence="8">
    <location>
        <begin position="12"/>
        <end position="120"/>
    </location>
</feature>
<dbReference type="EC" id="1.4.1.21" evidence="6"/>
<dbReference type="RefSeq" id="WP_227181483.1">
    <property type="nucleotide sequence ID" value="NZ_JAJBZT010000008.1"/>
</dbReference>
<dbReference type="Pfam" id="PF03447">
    <property type="entry name" value="NAD_binding_3"/>
    <property type="match status" value="1"/>
</dbReference>
<gene>
    <name evidence="6" type="primary">nadX</name>
    <name evidence="9" type="ORF">LIN78_14095</name>
</gene>
<accession>A0ABS8D919</accession>
<dbReference type="SUPFAM" id="SSF55347">
    <property type="entry name" value="Glyceraldehyde-3-phosphate dehydrogenase-like, C-terminal domain"/>
    <property type="match status" value="1"/>
</dbReference>
<dbReference type="PIRSF" id="PIRSF005227">
    <property type="entry name" value="Asp_dh_NAD_syn"/>
    <property type="match status" value="1"/>
</dbReference>
<evidence type="ECO:0000256" key="5">
    <source>
        <dbReference type="ARBA" id="ARBA00023027"/>
    </source>
</evidence>
<keyword evidence="10" id="KW-1185">Reference proteome</keyword>
<comment type="function">
    <text evidence="6">Specifically catalyzes the NAD or NADP-dependent dehydrogenation of L-aspartate to iminoaspartate.</text>
</comment>
<evidence type="ECO:0000259" key="8">
    <source>
        <dbReference type="Pfam" id="PF03447"/>
    </source>
</evidence>
<dbReference type="NCBIfam" id="NF009827">
    <property type="entry name" value="PRK13303.1-2"/>
    <property type="match status" value="1"/>
</dbReference>
<dbReference type="Gene3D" id="3.30.360.10">
    <property type="entry name" value="Dihydrodipicolinate Reductase, domain 2"/>
    <property type="match status" value="1"/>
</dbReference>
<comment type="catalytic activity">
    <reaction evidence="6">
        <text>L-aspartate + NADP(+) + H2O = oxaloacetate + NH4(+) + NADPH + H(+)</text>
        <dbReference type="Rhea" id="RHEA:11784"/>
        <dbReference type="ChEBI" id="CHEBI:15377"/>
        <dbReference type="ChEBI" id="CHEBI:15378"/>
        <dbReference type="ChEBI" id="CHEBI:16452"/>
        <dbReference type="ChEBI" id="CHEBI:28938"/>
        <dbReference type="ChEBI" id="CHEBI:29991"/>
        <dbReference type="ChEBI" id="CHEBI:57783"/>
        <dbReference type="ChEBI" id="CHEBI:58349"/>
        <dbReference type="EC" id="1.4.1.21"/>
    </reaction>
</comment>
<comment type="miscellaneous">
    <text evidence="6">The iminoaspartate product is unstable in aqueous solution and can decompose to oxaloacetate and ammonia.</text>
</comment>
<sequence length="265" mass="28410">MKKTINKIVILGLGAIGRKVLNTLKQTNKDNLQIAGFDHPARSESLSLELGIPTFSNVDSMLNWQPDLVIECAGHQVVAEIVPPVLNAGVDVVLVSVGALSDHQLFQKIDEATQHSGAELVLVSGAIGGLDALRAARSAGIHRVTYTGRKPPHAWVGTPAETLFDLNIISQPTEIFSGNALESAQQYPKNANVTAAVAMAGIGFEKTSVKMIADPTINKNVHELTVVGEFGEFSIRLENNPLPENPKTSWLAALSIEEVVKQRIS</sequence>
<evidence type="ECO:0000259" key="7">
    <source>
        <dbReference type="Pfam" id="PF01958"/>
    </source>
</evidence>
<dbReference type="InterPro" id="IPR005106">
    <property type="entry name" value="Asp/hSer_DH_NAD-bd"/>
</dbReference>
<dbReference type="NCBIfam" id="NF009828">
    <property type="entry name" value="PRK13303.1-3"/>
    <property type="match status" value="1"/>
</dbReference>
<dbReference type="PANTHER" id="PTHR31873:SF6">
    <property type="entry name" value="ASPARTATE DEHYDROGENASE DOMAIN-CONTAINING PROTEIN"/>
    <property type="match status" value="1"/>
</dbReference>
<feature type="binding site" evidence="6">
    <location>
        <position position="192"/>
    </location>
    <ligand>
        <name>NAD(+)</name>
        <dbReference type="ChEBI" id="CHEBI:57540"/>
    </ligand>
</feature>
<dbReference type="InterPro" id="IPR020626">
    <property type="entry name" value="Asp_DH_prok"/>
</dbReference>
<dbReference type="HAMAP" id="MF_01265">
    <property type="entry name" value="NadX"/>
    <property type="match status" value="1"/>
</dbReference>
<dbReference type="PANTHER" id="PTHR31873">
    <property type="entry name" value="L-ASPARTATE DEHYDROGENASE-RELATED"/>
    <property type="match status" value="1"/>
</dbReference>
<dbReference type="GO" id="GO:0033735">
    <property type="term" value="F:aspartate dehydrogenase [NAD(P)+] activity"/>
    <property type="evidence" value="ECO:0007669"/>
    <property type="project" value="UniProtKB-EC"/>
</dbReference>
<evidence type="ECO:0000313" key="10">
    <source>
        <dbReference type="Proteomes" id="UP001165395"/>
    </source>
</evidence>
<dbReference type="Gene3D" id="3.40.50.720">
    <property type="entry name" value="NAD(P)-binding Rossmann-like Domain"/>
    <property type="match status" value="1"/>
</dbReference>
<keyword evidence="5 6" id="KW-0520">NAD</keyword>
<comment type="catalytic activity">
    <reaction evidence="6">
        <text>L-aspartate + NAD(+) + H2O = oxaloacetate + NH4(+) + NADH + H(+)</text>
        <dbReference type="Rhea" id="RHEA:11788"/>
        <dbReference type="ChEBI" id="CHEBI:15377"/>
        <dbReference type="ChEBI" id="CHEBI:15378"/>
        <dbReference type="ChEBI" id="CHEBI:16452"/>
        <dbReference type="ChEBI" id="CHEBI:28938"/>
        <dbReference type="ChEBI" id="CHEBI:29991"/>
        <dbReference type="ChEBI" id="CHEBI:57540"/>
        <dbReference type="ChEBI" id="CHEBI:57945"/>
        <dbReference type="EC" id="1.4.1.21"/>
    </reaction>
</comment>
<organism evidence="9 10">
    <name type="scientific">Leeia speluncae</name>
    <dbReference type="NCBI Taxonomy" id="2884804"/>
    <lineage>
        <taxon>Bacteria</taxon>
        <taxon>Pseudomonadati</taxon>
        <taxon>Pseudomonadota</taxon>
        <taxon>Betaproteobacteria</taxon>
        <taxon>Neisseriales</taxon>
        <taxon>Leeiaceae</taxon>
        <taxon>Leeia</taxon>
    </lineage>
</organism>
<evidence type="ECO:0000256" key="1">
    <source>
        <dbReference type="ARBA" id="ARBA00008331"/>
    </source>
</evidence>
<feature type="domain" description="Aspartate dehydrogenase" evidence="7">
    <location>
        <begin position="170"/>
        <end position="256"/>
    </location>
</feature>
<comment type="similarity">
    <text evidence="1 6">Belongs to the L-aspartate dehydrogenase family.</text>
</comment>
<feature type="active site" evidence="6">
    <location>
        <position position="222"/>
    </location>
</feature>
<evidence type="ECO:0000256" key="2">
    <source>
        <dbReference type="ARBA" id="ARBA00022642"/>
    </source>
</evidence>
<evidence type="ECO:0000256" key="3">
    <source>
        <dbReference type="ARBA" id="ARBA00022857"/>
    </source>
</evidence>
<dbReference type="Proteomes" id="UP001165395">
    <property type="component" value="Unassembled WGS sequence"/>
</dbReference>
<feature type="binding site" evidence="6">
    <location>
        <position position="126"/>
    </location>
    <ligand>
        <name>NAD(+)</name>
        <dbReference type="ChEBI" id="CHEBI:57540"/>
    </ligand>
</feature>
<comment type="caution">
    <text evidence="9">The sequence shown here is derived from an EMBL/GenBank/DDBJ whole genome shotgun (WGS) entry which is preliminary data.</text>
</comment>
<evidence type="ECO:0000256" key="4">
    <source>
        <dbReference type="ARBA" id="ARBA00023002"/>
    </source>
</evidence>
<dbReference type="InterPro" id="IPR011182">
    <property type="entry name" value="L-Asp_DH"/>
</dbReference>